<dbReference type="GO" id="GO:0047184">
    <property type="term" value="F:1-acylglycerophosphocholine O-acyltransferase activity"/>
    <property type="evidence" value="ECO:0007669"/>
    <property type="project" value="TreeGrafter"/>
</dbReference>
<dbReference type="AlphaFoldDB" id="A0A9P5ZWE9"/>
<dbReference type="GO" id="GO:0005743">
    <property type="term" value="C:mitochondrial inner membrane"/>
    <property type="evidence" value="ECO:0007669"/>
    <property type="project" value="UniProtKB-SubCell"/>
</dbReference>
<evidence type="ECO:0000256" key="6">
    <source>
        <dbReference type="ARBA" id="ARBA00023098"/>
    </source>
</evidence>
<evidence type="ECO:0000256" key="1">
    <source>
        <dbReference type="ARBA" id="ARBA00004137"/>
    </source>
</evidence>
<evidence type="ECO:0000256" key="10">
    <source>
        <dbReference type="ARBA" id="ARBA00024323"/>
    </source>
</evidence>
<dbReference type="InterPro" id="IPR000872">
    <property type="entry name" value="Tafazzin"/>
</dbReference>
<dbReference type="PANTHER" id="PTHR12497">
    <property type="entry name" value="TAZ PROTEIN TAFAZZIN"/>
    <property type="match status" value="1"/>
</dbReference>
<dbReference type="Pfam" id="PF01553">
    <property type="entry name" value="Acyltransferase"/>
    <property type="match status" value="1"/>
</dbReference>
<feature type="domain" description="Phospholipid/glycerol acyltransferase" evidence="13">
    <location>
        <begin position="46"/>
        <end position="179"/>
    </location>
</feature>
<dbReference type="PRINTS" id="PR00979">
    <property type="entry name" value="TAFAZZIN"/>
</dbReference>
<proteinExistence type="inferred from homology"/>
<evidence type="ECO:0000256" key="11">
    <source>
        <dbReference type="ARBA" id="ARBA00047906"/>
    </source>
</evidence>
<dbReference type="GO" id="GO:0035965">
    <property type="term" value="P:cardiolipin acyl-chain remodeling"/>
    <property type="evidence" value="ECO:0007669"/>
    <property type="project" value="TreeGrafter"/>
</dbReference>
<keyword evidence="4" id="KW-1000">Mitochondrion outer membrane</keyword>
<dbReference type="CDD" id="cd07989">
    <property type="entry name" value="LPLAT_AGPAT-like"/>
    <property type="match status" value="1"/>
</dbReference>
<evidence type="ECO:0000256" key="3">
    <source>
        <dbReference type="ARBA" id="ARBA00022679"/>
    </source>
</evidence>
<dbReference type="Proteomes" id="UP000807025">
    <property type="component" value="Unassembled WGS sequence"/>
</dbReference>
<comment type="catalytic activity">
    <reaction evidence="11">
        <text>1'-[1,2-diacyl-sn-glycero-3-phospho],3'-[1-acyl-sn-glycero-3-phospho]-glycerol + a 1,2-diacyl-sn-glycero-3-phosphocholine = a cardiolipin + a 1-acyl-sn-glycero-3-phosphocholine</text>
        <dbReference type="Rhea" id="RHEA:33731"/>
        <dbReference type="ChEBI" id="CHEBI:57643"/>
        <dbReference type="ChEBI" id="CHEBI:58168"/>
        <dbReference type="ChEBI" id="CHEBI:62237"/>
        <dbReference type="ChEBI" id="CHEBI:64743"/>
    </reaction>
    <physiologicalReaction direction="left-to-right" evidence="11">
        <dbReference type="Rhea" id="RHEA:33732"/>
    </physiologicalReaction>
    <physiologicalReaction direction="right-to-left" evidence="11">
        <dbReference type="Rhea" id="RHEA:33733"/>
    </physiologicalReaction>
</comment>
<dbReference type="EMBL" id="MU154559">
    <property type="protein sequence ID" value="KAF9495717.1"/>
    <property type="molecule type" value="Genomic_DNA"/>
</dbReference>
<keyword evidence="8" id="KW-0472">Membrane</keyword>
<keyword evidence="3" id="KW-0808">Transferase</keyword>
<comment type="caution">
    <text evidence="14">The sequence shown here is derived from an EMBL/GenBank/DDBJ whole genome shotgun (WGS) entry which is preliminary data.</text>
</comment>
<keyword evidence="5" id="KW-0999">Mitochondrion inner membrane</keyword>
<dbReference type="SMART" id="SM00563">
    <property type="entry name" value="PlsC"/>
    <property type="match status" value="1"/>
</dbReference>
<comment type="subcellular location">
    <subcellularLocation>
        <location evidence="1">Mitochondrion inner membrane</location>
        <topology evidence="1">Peripheral membrane protein</topology>
        <orientation evidence="1">Intermembrane side</orientation>
    </subcellularLocation>
    <subcellularLocation>
        <location evidence="10">Mitochondrion outer membrane</location>
        <topology evidence="10">Peripheral membrane protein</topology>
        <orientation evidence="10">Intermembrane side</orientation>
    </subcellularLocation>
</comment>
<evidence type="ECO:0000313" key="15">
    <source>
        <dbReference type="Proteomes" id="UP000807025"/>
    </source>
</evidence>
<evidence type="ECO:0000256" key="7">
    <source>
        <dbReference type="ARBA" id="ARBA00023128"/>
    </source>
</evidence>
<accession>A0A9P5ZWE9</accession>
<dbReference type="OrthoDB" id="193467at2759"/>
<evidence type="ECO:0000313" key="14">
    <source>
        <dbReference type="EMBL" id="KAF9495717.1"/>
    </source>
</evidence>
<dbReference type="InterPro" id="IPR002123">
    <property type="entry name" value="Plipid/glycerol_acylTrfase"/>
</dbReference>
<keyword evidence="15" id="KW-1185">Reference proteome</keyword>
<organism evidence="14 15">
    <name type="scientific">Pleurotus eryngii</name>
    <name type="common">Boletus of the steppes</name>
    <dbReference type="NCBI Taxonomy" id="5323"/>
    <lineage>
        <taxon>Eukaryota</taxon>
        <taxon>Fungi</taxon>
        <taxon>Dikarya</taxon>
        <taxon>Basidiomycota</taxon>
        <taxon>Agaricomycotina</taxon>
        <taxon>Agaricomycetes</taxon>
        <taxon>Agaricomycetidae</taxon>
        <taxon>Agaricales</taxon>
        <taxon>Pleurotineae</taxon>
        <taxon>Pleurotaceae</taxon>
        <taxon>Pleurotus</taxon>
    </lineage>
</organism>
<dbReference type="PANTHER" id="PTHR12497:SF0">
    <property type="entry name" value="TAFAZZIN"/>
    <property type="match status" value="1"/>
</dbReference>
<evidence type="ECO:0000256" key="8">
    <source>
        <dbReference type="ARBA" id="ARBA00023136"/>
    </source>
</evidence>
<keyword evidence="9" id="KW-0012">Acyltransferase</keyword>
<keyword evidence="7" id="KW-0496">Mitochondrion</keyword>
<comment type="similarity">
    <text evidence="2 12">Belongs to the taffazin family.</text>
</comment>
<dbReference type="GO" id="GO:0005741">
    <property type="term" value="C:mitochondrial outer membrane"/>
    <property type="evidence" value="ECO:0007669"/>
    <property type="project" value="UniProtKB-SubCell"/>
</dbReference>
<evidence type="ECO:0000259" key="13">
    <source>
        <dbReference type="SMART" id="SM00563"/>
    </source>
</evidence>
<evidence type="ECO:0000256" key="9">
    <source>
        <dbReference type="ARBA" id="ARBA00023315"/>
    </source>
</evidence>
<evidence type="ECO:0000256" key="2">
    <source>
        <dbReference type="ARBA" id="ARBA00010524"/>
    </source>
</evidence>
<protein>
    <recommendedName>
        <fullName evidence="12">Tafazzin family protein</fullName>
    </recommendedName>
</protein>
<evidence type="ECO:0000256" key="5">
    <source>
        <dbReference type="ARBA" id="ARBA00022792"/>
    </source>
</evidence>
<sequence length="282" mass="30774">MGLLSTATIATIGLGSKVLLHAPGSCSLTVNGLDILTKALDSGRSVITVANHISTVDDPIAWGILPTRYYLRSRTMRWALGASDIMFTNPVFSKFFRLGQVHETFRGEGIYQPAVDAAINTLNTTGGWVHLFGEGKINQPPTYPINPITRKVHLPRFKWGVIATSPHPPLIIPMWLSGFDNLMPEGRSSPWRFIPRFFASPQVPLGITFGEAVEGEDIVRAGLKGARVRVRDGSGDENLEKDVARVRREITAVVQKAVEDLGRKVDGEMLGRVETAPGPDPT</sequence>
<name>A0A9P5ZWE9_PLEER</name>
<evidence type="ECO:0000256" key="4">
    <source>
        <dbReference type="ARBA" id="ARBA00022787"/>
    </source>
</evidence>
<gene>
    <name evidence="14" type="ORF">BDN71DRAFT_1482540</name>
</gene>
<dbReference type="SUPFAM" id="SSF69593">
    <property type="entry name" value="Glycerol-3-phosphate (1)-acyltransferase"/>
    <property type="match status" value="1"/>
</dbReference>
<reference evidence="14" key="1">
    <citation type="submission" date="2020-11" db="EMBL/GenBank/DDBJ databases">
        <authorList>
            <consortium name="DOE Joint Genome Institute"/>
            <person name="Ahrendt S."/>
            <person name="Riley R."/>
            <person name="Andreopoulos W."/>
            <person name="Labutti K."/>
            <person name="Pangilinan J."/>
            <person name="Ruiz-Duenas F.J."/>
            <person name="Barrasa J.M."/>
            <person name="Sanchez-Garcia M."/>
            <person name="Camarero S."/>
            <person name="Miyauchi S."/>
            <person name="Serrano A."/>
            <person name="Linde D."/>
            <person name="Babiker R."/>
            <person name="Drula E."/>
            <person name="Ayuso-Fernandez I."/>
            <person name="Pacheco R."/>
            <person name="Padilla G."/>
            <person name="Ferreira P."/>
            <person name="Barriuso J."/>
            <person name="Kellner H."/>
            <person name="Castanera R."/>
            <person name="Alfaro M."/>
            <person name="Ramirez L."/>
            <person name="Pisabarro A.G."/>
            <person name="Kuo A."/>
            <person name="Tritt A."/>
            <person name="Lipzen A."/>
            <person name="He G."/>
            <person name="Yan M."/>
            <person name="Ng V."/>
            <person name="Cullen D."/>
            <person name="Martin F."/>
            <person name="Rosso M.-N."/>
            <person name="Henrissat B."/>
            <person name="Hibbett D."/>
            <person name="Martinez A.T."/>
            <person name="Grigoriev I.V."/>
        </authorList>
    </citation>
    <scope>NUCLEOTIDE SEQUENCE</scope>
    <source>
        <strain evidence="14">ATCC 90797</strain>
    </source>
</reference>
<evidence type="ECO:0000256" key="12">
    <source>
        <dbReference type="RuleBase" id="RU365062"/>
    </source>
</evidence>
<keyword evidence="6" id="KW-0443">Lipid metabolism</keyword>
<dbReference type="GO" id="GO:0007007">
    <property type="term" value="P:inner mitochondrial membrane organization"/>
    <property type="evidence" value="ECO:0007669"/>
    <property type="project" value="TreeGrafter"/>
</dbReference>